<dbReference type="Proteomes" id="UP001428341">
    <property type="component" value="Unassembled WGS sequence"/>
</dbReference>
<reference evidence="1 2" key="1">
    <citation type="submission" date="2024-05" db="EMBL/GenBank/DDBJ databases">
        <title>Haplotype-resolved chromosome-level genome assembly of Huyou (Citrus changshanensis).</title>
        <authorList>
            <person name="Miao C."/>
            <person name="Chen W."/>
            <person name="Wu Y."/>
            <person name="Wang L."/>
            <person name="Zhao S."/>
            <person name="Grierson D."/>
            <person name="Xu C."/>
            <person name="Chen K."/>
        </authorList>
    </citation>
    <scope>NUCLEOTIDE SEQUENCE [LARGE SCALE GENOMIC DNA]</scope>
    <source>
        <strain evidence="1">01-14</strain>
        <tissue evidence="1">Leaf</tissue>
    </source>
</reference>
<name>A0AAP0QNH1_9ROSI</name>
<accession>A0AAP0QNH1</accession>
<dbReference type="AlphaFoldDB" id="A0AAP0QNH1"/>
<proteinExistence type="predicted"/>
<evidence type="ECO:0000313" key="2">
    <source>
        <dbReference type="Proteomes" id="UP001428341"/>
    </source>
</evidence>
<dbReference type="EMBL" id="JBCGBO010000005">
    <property type="protein sequence ID" value="KAK9197677.1"/>
    <property type="molecule type" value="Genomic_DNA"/>
</dbReference>
<evidence type="ECO:0000313" key="1">
    <source>
        <dbReference type="EMBL" id="KAK9197677.1"/>
    </source>
</evidence>
<sequence>MIRKKLFLKKMSKKETMGKSEVEIYLVDPSEDACNDKFDILSGRRTIAPNILFCHLLPKRCLQFLFQW</sequence>
<organism evidence="1 2">
    <name type="scientific">Citrus x changshan-huyou</name>
    <dbReference type="NCBI Taxonomy" id="2935761"/>
    <lineage>
        <taxon>Eukaryota</taxon>
        <taxon>Viridiplantae</taxon>
        <taxon>Streptophyta</taxon>
        <taxon>Embryophyta</taxon>
        <taxon>Tracheophyta</taxon>
        <taxon>Spermatophyta</taxon>
        <taxon>Magnoliopsida</taxon>
        <taxon>eudicotyledons</taxon>
        <taxon>Gunneridae</taxon>
        <taxon>Pentapetalae</taxon>
        <taxon>rosids</taxon>
        <taxon>malvids</taxon>
        <taxon>Sapindales</taxon>
        <taxon>Rutaceae</taxon>
        <taxon>Aurantioideae</taxon>
        <taxon>Citrus</taxon>
    </lineage>
</organism>
<gene>
    <name evidence="1" type="ORF">WN944_012860</name>
</gene>
<keyword evidence="2" id="KW-1185">Reference proteome</keyword>
<protein>
    <submittedName>
        <fullName evidence="1">Uncharacterized protein</fullName>
    </submittedName>
</protein>
<comment type="caution">
    <text evidence="1">The sequence shown here is derived from an EMBL/GenBank/DDBJ whole genome shotgun (WGS) entry which is preliminary data.</text>
</comment>